<dbReference type="Gene3D" id="2.40.50.40">
    <property type="match status" value="1"/>
</dbReference>
<dbReference type="AlphaFoldDB" id="A0A9P6E566"/>
<comment type="caution">
    <text evidence="1">The sequence shown here is derived from an EMBL/GenBank/DDBJ whole genome shotgun (WGS) entry which is preliminary data.</text>
</comment>
<evidence type="ECO:0000313" key="2">
    <source>
        <dbReference type="Proteomes" id="UP000807306"/>
    </source>
</evidence>
<organism evidence="1 2">
    <name type="scientific">Crepidotus variabilis</name>
    <dbReference type="NCBI Taxonomy" id="179855"/>
    <lineage>
        <taxon>Eukaryota</taxon>
        <taxon>Fungi</taxon>
        <taxon>Dikarya</taxon>
        <taxon>Basidiomycota</taxon>
        <taxon>Agaricomycotina</taxon>
        <taxon>Agaricomycetes</taxon>
        <taxon>Agaricomycetidae</taxon>
        <taxon>Agaricales</taxon>
        <taxon>Agaricineae</taxon>
        <taxon>Crepidotaceae</taxon>
        <taxon>Crepidotus</taxon>
    </lineage>
</organism>
<keyword evidence="2" id="KW-1185">Reference proteome</keyword>
<name>A0A9P6E566_9AGAR</name>
<proteinExistence type="predicted"/>
<dbReference type="EMBL" id="MU157935">
    <property type="protein sequence ID" value="KAF9522756.1"/>
    <property type="molecule type" value="Genomic_DNA"/>
</dbReference>
<dbReference type="Proteomes" id="UP000807306">
    <property type="component" value="Unassembled WGS sequence"/>
</dbReference>
<gene>
    <name evidence="1" type="ORF">CPB83DRAFT_840244</name>
</gene>
<sequence>MTILDDGEIYLFPIANFRRLNTIEHALKHIPNSYPEPPPNKEGKLIVDYIYHKQVVSGVIYYLVAWEGHDARDLRWLKAQELLNASDWVAEYEQWVHDKVRDERRERMIQMATKVIKCKEDARHRMESLERQMNQQH</sequence>
<accession>A0A9P6E566</accession>
<dbReference type="CDD" id="cd00024">
    <property type="entry name" value="CD_CSD"/>
    <property type="match status" value="1"/>
</dbReference>
<reference evidence="1" key="1">
    <citation type="submission" date="2020-11" db="EMBL/GenBank/DDBJ databases">
        <authorList>
            <consortium name="DOE Joint Genome Institute"/>
            <person name="Ahrendt S."/>
            <person name="Riley R."/>
            <person name="Andreopoulos W."/>
            <person name="Labutti K."/>
            <person name="Pangilinan J."/>
            <person name="Ruiz-Duenas F.J."/>
            <person name="Barrasa J.M."/>
            <person name="Sanchez-Garcia M."/>
            <person name="Camarero S."/>
            <person name="Miyauchi S."/>
            <person name="Serrano A."/>
            <person name="Linde D."/>
            <person name="Babiker R."/>
            <person name="Drula E."/>
            <person name="Ayuso-Fernandez I."/>
            <person name="Pacheco R."/>
            <person name="Padilla G."/>
            <person name="Ferreira P."/>
            <person name="Barriuso J."/>
            <person name="Kellner H."/>
            <person name="Castanera R."/>
            <person name="Alfaro M."/>
            <person name="Ramirez L."/>
            <person name="Pisabarro A.G."/>
            <person name="Kuo A."/>
            <person name="Tritt A."/>
            <person name="Lipzen A."/>
            <person name="He G."/>
            <person name="Yan M."/>
            <person name="Ng V."/>
            <person name="Cullen D."/>
            <person name="Martin F."/>
            <person name="Rosso M.-N."/>
            <person name="Henrissat B."/>
            <person name="Hibbett D."/>
            <person name="Martinez A.T."/>
            <person name="Grigoriev I.V."/>
        </authorList>
    </citation>
    <scope>NUCLEOTIDE SEQUENCE</scope>
    <source>
        <strain evidence="1">CBS 506.95</strain>
    </source>
</reference>
<dbReference type="InterPro" id="IPR016197">
    <property type="entry name" value="Chromo-like_dom_sf"/>
</dbReference>
<evidence type="ECO:0000313" key="1">
    <source>
        <dbReference type="EMBL" id="KAF9522756.1"/>
    </source>
</evidence>
<dbReference type="SUPFAM" id="SSF54160">
    <property type="entry name" value="Chromo domain-like"/>
    <property type="match status" value="1"/>
</dbReference>
<evidence type="ECO:0008006" key="3">
    <source>
        <dbReference type="Google" id="ProtNLM"/>
    </source>
</evidence>
<protein>
    <recommendedName>
        <fullName evidence="3">Chromo domain-containing protein</fullName>
    </recommendedName>
</protein>